<accession>A0ABT7RH75</accession>
<evidence type="ECO:0000313" key="4">
    <source>
        <dbReference type="Proteomes" id="UP001233164"/>
    </source>
</evidence>
<dbReference type="InterPro" id="IPR029032">
    <property type="entry name" value="AhpD-like"/>
</dbReference>
<evidence type="ECO:0000259" key="2">
    <source>
        <dbReference type="Pfam" id="PF02627"/>
    </source>
</evidence>
<evidence type="ECO:0000256" key="1">
    <source>
        <dbReference type="SAM" id="MobiDB-lite"/>
    </source>
</evidence>
<feature type="domain" description="Carboxymuconolactone decarboxylase-like" evidence="2">
    <location>
        <begin position="42"/>
        <end position="95"/>
    </location>
</feature>
<name>A0ABT7RH75_9NOCA</name>
<dbReference type="Proteomes" id="UP001233164">
    <property type="component" value="Unassembled WGS sequence"/>
</dbReference>
<sequence length="207" mass="21894">MSTAFLHHRPETAPPASRSTMAAIEQKFGYVPAAVALMAESPELLSAFTRAGALFERSSLDELEREVLVLTIATRNECHVCVALHTAALTRMGAPGHLVDALRAGRPLTDPRLEALRTFTLAVIDSAGAVPADRWATFTAAGFTTRHALDVVLGVGTFTLSTLANRLTGAELDPPLAPFAWHPAPAPTPTPTPTGRMSHSVGQIDAV</sequence>
<organism evidence="3 4">
    <name type="scientific">Rhodococcus indonesiensis</name>
    <dbReference type="NCBI Taxonomy" id="3055869"/>
    <lineage>
        <taxon>Bacteria</taxon>
        <taxon>Bacillati</taxon>
        <taxon>Actinomycetota</taxon>
        <taxon>Actinomycetes</taxon>
        <taxon>Mycobacteriales</taxon>
        <taxon>Nocardiaceae</taxon>
        <taxon>Rhodococcus</taxon>
    </lineage>
</organism>
<dbReference type="Gene3D" id="1.20.1290.10">
    <property type="entry name" value="AhpD-like"/>
    <property type="match status" value="1"/>
</dbReference>
<evidence type="ECO:0000313" key="3">
    <source>
        <dbReference type="EMBL" id="MDM7486995.1"/>
    </source>
</evidence>
<protein>
    <submittedName>
        <fullName evidence="3">Carboxymuconolactone decarboxylase family protein</fullName>
    </submittedName>
</protein>
<proteinExistence type="predicted"/>
<keyword evidence="4" id="KW-1185">Reference proteome</keyword>
<dbReference type="Pfam" id="PF02627">
    <property type="entry name" value="CMD"/>
    <property type="match status" value="1"/>
</dbReference>
<gene>
    <name evidence="3" type="ORF">QT969_01710</name>
</gene>
<dbReference type="SUPFAM" id="SSF69118">
    <property type="entry name" value="AhpD-like"/>
    <property type="match status" value="1"/>
</dbReference>
<dbReference type="NCBIfam" id="TIGR00778">
    <property type="entry name" value="ahpD_dom"/>
    <property type="match status" value="1"/>
</dbReference>
<feature type="region of interest" description="Disordered" evidence="1">
    <location>
        <begin position="182"/>
        <end position="207"/>
    </location>
</feature>
<dbReference type="InterPro" id="IPR004675">
    <property type="entry name" value="AhpD_core"/>
</dbReference>
<dbReference type="EMBL" id="JAUBOF010000003">
    <property type="protein sequence ID" value="MDM7486995.1"/>
    <property type="molecule type" value="Genomic_DNA"/>
</dbReference>
<dbReference type="PANTHER" id="PTHR35446:SF3">
    <property type="entry name" value="CMD DOMAIN-CONTAINING PROTEIN"/>
    <property type="match status" value="1"/>
</dbReference>
<comment type="caution">
    <text evidence="3">The sequence shown here is derived from an EMBL/GenBank/DDBJ whole genome shotgun (WGS) entry which is preliminary data.</text>
</comment>
<dbReference type="PANTHER" id="PTHR35446">
    <property type="entry name" value="SI:CH211-175M2.5"/>
    <property type="match status" value="1"/>
</dbReference>
<reference evidence="3 4" key="1">
    <citation type="submission" date="2023-06" db="EMBL/GenBank/DDBJ databases">
        <title>Rhodococcus indonesiensis sp. nov a new member of the Rhodococcus ruber lineage isolated from a sediment of neutral hot spring.</title>
        <authorList>
            <person name="Kusuma A.B."/>
            <person name="Fenylestari G."/>
            <person name="Ammar F."/>
            <person name="Nouioui I."/>
            <person name="Goodfellow M."/>
        </authorList>
    </citation>
    <scope>NUCLEOTIDE SEQUENCE [LARGE SCALE GENOMIC DNA]</scope>
    <source>
        <strain evidence="3 4">CSLK01-03</strain>
    </source>
</reference>
<dbReference type="RefSeq" id="WP_289377413.1">
    <property type="nucleotide sequence ID" value="NZ_JAUBOF010000003.1"/>
</dbReference>
<dbReference type="InterPro" id="IPR003779">
    <property type="entry name" value="CMD-like"/>
</dbReference>